<keyword evidence="3" id="KW-0802">TPR repeat</keyword>
<evidence type="ECO:0000259" key="5">
    <source>
        <dbReference type="Pfam" id="PF23914"/>
    </source>
</evidence>
<evidence type="ECO:0000313" key="7">
    <source>
        <dbReference type="Proteomes" id="UP000448199"/>
    </source>
</evidence>
<comment type="caution">
    <text evidence="6">The sequence shown here is derived from an EMBL/GenBank/DDBJ whole genome shotgun (WGS) entry which is preliminary data.</text>
</comment>
<organism evidence="6 7">
    <name type="scientific">Qipengyuania vulgaris</name>
    <dbReference type="NCBI Taxonomy" id="291985"/>
    <lineage>
        <taxon>Bacteria</taxon>
        <taxon>Pseudomonadati</taxon>
        <taxon>Pseudomonadota</taxon>
        <taxon>Alphaproteobacteria</taxon>
        <taxon>Sphingomonadales</taxon>
        <taxon>Erythrobacteraceae</taxon>
        <taxon>Qipengyuania</taxon>
    </lineage>
</organism>
<evidence type="ECO:0000256" key="3">
    <source>
        <dbReference type="ARBA" id="ARBA00022803"/>
    </source>
</evidence>
<feature type="transmembrane region" description="Helical" evidence="4">
    <location>
        <begin position="57"/>
        <end position="74"/>
    </location>
</feature>
<dbReference type="OrthoDB" id="9815847at2"/>
<dbReference type="AlphaFoldDB" id="A0A844XPY3"/>
<dbReference type="PANTHER" id="PTHR47870:SF1">
    <property type="entry name" value="CYTOCHROME C-TYPE BIOGENESIS PROTEIN CCMH"/>
    <property type="match status" value="1"/>
</dbReference>
<dbReference type="InterPro" id="IPR011990">
    <property type="entry name" value="TPR-like_helical_dom_sf"/>
</dbReference>
<dbReference type="InterPro" id="IPR019734">
    <property type="entry name" value="TPR_rpt"/>
</dbReference>
<dbReference type="EMBL" id="WTYC01000001">
    <property type="protein sequence ID" value="MXO47474.1"/>
    <property type="molecule type" value="Genomic_DNA"/>
</dbReference>
<sequence>MLPQWILLLLSGVAAGALLTLAWQRYSRSSANGVHSEVSASATHILDPKRLYRLKSIAVLLFSLAVLAIAIGYGNSRSVPPLAGPQSLAPGTAGPVDPSIADVETMIERLEARLERNPEDGEGFRMLGWAYLMTDRPADAVMPYRKAVALLPGDATAHTGYGEALTAMNDGMVSDEALRHFKQAREIDQSDVRARYFIAKSDYQKGRKRQALDEWIVLANETLADAAWQSELSVDIAKAASELDVDVSDRLVRTAGTEANSTMPVLDQDTIDAASRLSQQEQEAMVDRMVEGLAVRLSQNPNDPEGWSRLIRSRMVRGEYDQAVQDLATARSVLARNSAGVARVNATARELGVR</sequence>
<feature type="transmembrane region" description="Helical" evidence="4">
    <location>
        <begin position="6"/>
        <end position="23"/>
    </location>
</feature>
<dbReference type="GO" id="GO:0017004">
    <property type="term" value="P:cytochrome complex assembly"/>
    <property type="evidence" value="ECO:0007669"/>
    <property type="project" value="UniProtKB-KW"/>
</dbReference>
<gene>
    <name evidence="6" type="ORF">GRI69_04290</name>
</gene>
<feature type="domain" description="Cytochrome c-type biogenesis protein H TPR" evidence="5">
    <location>
        <begin position="101"/>
        <end position="220"/>
    </location>
</feature>
<keyword evidence="4" id="KW-0812">Transmembrane</keyword>
<evidence type="ECO:0000256" key="4">
    <source>
        <dbReference type="SAM" id="Phobius"/>
    </source>
</evidence>
<dbReference type="SMART" id="SM00028">
    <property type="entry name" value="TPR"/>
    <property type="match status" value="3"/>
</dbReference>
<accession>A0A844XPY3</accession>
<dbReference type="Proteomes" id="UP000448199">
    <property type="component" value="Unassembled WGS sequence"/>
</dbReference>
<keyword evidence="4" id="KW-1133">Transmembrane helix</keyword>
<dbReference type="InterPro" id="IPR051263">
    <property type="entry name" value="C-type_cytochrome_biogenesis"/>
</dbReference>
<dbReference type="PANTHER" id="PTHR47870">
    <property type="entry name" value="CYTOCHROME C-TYPE BIOGENESIS PROTEIN CCMH"/>
    <property type="match status" value="1"/>
</dbReference>
<dbReference type="Gene3D" id="1.25.40.10">
    <property type="entry name" value="Tetratricopeptide repeat domain"/>
    <property type="match status" value="2"/>
</dbReference>
<keyword evidence="7" id="KW-1185">Reference proteome</keyword>
<evidence type="ECO:0000256" key="1">
    <source>
        <dbReference type="ARBA" id="ARBA00022737"/>
    </source>
</evidence>
<evidence type="ECO:0000313" key="6">
    <source>
        <dbReference type="EMBL" id="MXO47474.1"/>
    </source>
</evidence>
<proteinExistence type="predicted"/>
<dbReference type="GO" id="GO:0005886">
    <property type="term" value="C:plasma membrane"/>
    <property type="evidence" value="ECO:0007669"/>
    <property type="project" value="TreeGrafter"/>
</dbReference>
<dbReference type="RefSeq" id="WP_160726966.1">
    <property type="nucleotide sequence ID" value="NZ_WTYC01000001.1"/>
</dbReference>
<reference evidence="6 7" key="1">
    <citation type="submission" date="2019-12" db="EMBL/GenBank/DDBJ databases">
        <title>Genomic-based taxomic classification of the family Erythrobacteraceae.</title>
        <authorList>
            <person name="Xu L."/>
        </authorList>
    </citation>
    <scope>NUCLEOTIDE SEQUENCE [LARGE SCALE GENOMIC DNA]</scope>
    <source>
        <strain evidence="6 7">DSM 17792</strain>
    </source>
</reference>
<evidence type="ECO:0000256" key="2">
    <source>
        <dbReference type="ARBA" id="ARBA00022748"/>
    </source>
</evidence>
<dbReference type="SUPFAM" id="SSF48452">
    <property type="entry name" value="TPR-like"/>
    <property type="match status" value="1"/>
</dbReference>
<keyword evidence="4" id="KW-0472">Membrane</keyword>
<name>A0A844XPY3_9SPHN</name>
<dbReference type="Pfam" id="PF23914">
    <property type="entry name" value="TPR_CcmH_CycH"/>
    <property type="match status" value="1"/>
</dbReference>
<keyword evidence="2" id="KW-0201">Cytochrome c-type biogenesis</keyword>
<protein>
    <recommendedName>
        <fullName evidence="5">Cytochrome c-type biogenesis protein H TPR domain-containing protein</fullName>
    </recommendedName>
</protein>
<keyword evidence="1" id="KW-0677">Repeat</keyword>
<dbReference type="InterPro" id="IPR056413">
    <property type="entry name" value="TPR_CcmH_CycH"/>
</dbReference>